<keyword evidence="4" id="KW-0949">S-adenosyl-L-methionine</keyword>
<dbReference type="PANTHER" id="PTHR44942:SF4">
    <property type="entry name" value="METHYLTRANSFERASE TYPE 11 DOMAIN-CONTAINING PROTEIN"/>
    <property type="match status" value="1"/>
</dbReference>
<keyword evidence="2" id="KW-0489">Methyltransferase</keyword>
<protein>
    <recommendedName>
        <fullName evidence="5">Methyltransferase type 11 domain-containing protein</fullName>
    </recommendedName>
</protein>
<keyword evidence="3" id="KW-0808">Transferase</keyword>
<evidence type="ECO:0000259" key="5">
    <source>
        <dbReference type="Pfam" id="PF08241"/>
    </source>
</evidence>
<evidence type="ECO:0000313" key="7">
    <source>
        <dbReference type="Proteomes" id="UP000054266"/>
    </source>
</evidence>
<evidence type="ECO:0000256" key="3">
    <source>
        <dbReference type="ARBA" id="ARBA00022679"/>
    </source>
</evidence>
<proteinExistence type="inferred from homology"/>
<dbReference type="PANTHER" id="PTHR44942">
    <property type="entry name" value="METHYLTRANSF_11 DOMAIN-CONTAINING PROTEIN"/>
    <property type="match status" value="1"/>
</dbReference>
<dbReference type="Gene3D" id="3.40.50.150">
    <property type="entry name" value="Vaccinia Virus protein VP39"/>
    <property type="match status" value="1"/>
</dbReference>
<dbReference type="STRING" id="5601.A0A0D2GI29"/>
<dbReference type="EMBL" id="KN846956">
    <property type="protein sequence ID" value="KIW71969.1"/>
    <property type="molecule type" value="Genomic_DNA"/>
</dbReference>
<evidence type="ECO:0000313" key="6">
    <source>
        <dbReference type="EMBL" id="KIW71969.1"/>
    </source>
</evidence>
<dbReference type="InterPro" id="IPR013216">
    <property type="entry name" value="Methyltransf_11"/>
</dbReference>
<dbReference type="Pfam" id="PF08241">
    <property type="entry name" value="Methyltransf_11"/>
    <property type="match status" value="1"/>
</dbReference>
<dbReference type="InterPro" id="IPR029063">
    <property type="entry name" value="SAM-dependent_MTases_sf"/>
</dbReference>
<evidence type="ECO:0000256" key="1">
    <source>
        <dbReference type="ARBA" id="ARBA00008361"/>
    </source>
</evidence>
<name>A0A0D2GI29_9EURO</name>
<sequence>MARSEIAEVAQSGFAPAAAYDAYRPTYPDEAVERLLQVLEVTGVKGAKVADLAAGTGKFTEILARRPEEYDIVAIEPHDGMRSQLEQKGLPRVRVVKGTADNMPGVQDESLAAVVAAQSFHWFANMDALTEIARVIKPAGVLGLIWNIDDYNAPKSWTVHEGWEKTMKEIIWTFSDDAPRFRHEKWRQVFDDQNASNPLSLHFADPLFGLPLGEGSVEFTTWLPKDDIWGRLRTLSQLAVLEGEELGKVRRRFEESLESEGTEVDDAGRIAVHGRTVFFWTSKIPAEPLKSGG</sequence>
<organism evidence="6 7">
    <name type="scientific">Phialophora macrospora</name>
    <dbReference type="NCBI Taxonomy" id="1851006"/>
    <lineage>
        <taxon>Eukaryota</taxon>
        <taxon>Fungi</taxon>
        <taxon>Dikarya</taxon>
        <taxon>Ascomycota</taxon>
        <taxon>Pezizomycotina</taxon>
        <taxon>Eurotiomycetes</taxon>
        <taxon>Chaetothyriomycetidae</taxon>
        <taxon>Chaetothyriales</taxon>
        <taxon>Herpotrichiellaceae</taxon>
        <taxon>Phialophora</taxon>
    </lineage>
</organism>
<dbReference type="GO" id="GO:0008757">
    <property type="term" value="F:S-adenosylmethionine-dependent methyltransferase activity"/>
    <property type="evidence" value="ECO:0007669"/>
    <property type="project" value="InterPro"/>
</dbReference>
<accession>A0A0D2GI29</accession>
<dbReference type="AlphaFoldDB" id="A0A0D2GI29"/>
<feature type="domain" description="Methyltransferase type 11" evidence="5">
    <location>
        <begin position="51"/>
        <end position="142"/>
    </location>
</feature>
<reference evidence="6 7" key="1">
    <citation type="submission" date="2015-01" db="EMBL/GenBank/DDBJ databases">
        <title>The Genome Sequence of Capronia semiimmersa CBS27337.</title>
        <authorList>
            <consortium name="The Broad Institute Genomics Platform"/>
            <person name="Cuomo C."/>
            <person name="de Hoog S."/>
            <person name="Gorbushina A."/>
            <person name="Stielow B."/>
            <person name="Teixiera M."/>
            <person name="Abouelleil A."/>
            <person name="Chapman S.B."/>
            <person name="Priest M."/>
            <person name="Young S.K."/>
            <person name="Wortman J."/>
            <person name="Nusbaum C."/>
            <person name="Birren B."/>
        </authorList>
    </citation>
    <scope>NUCLEOTIDE SEQUENCE [LARGE SCALE GENOMIC DNA]</scope>
    <source>
        <strain evidence="6 7">CBS 27337</strain>
    </source>
</reference>
<keyword evidence="7" id="KW-1185">Reference proteome</keyword>
<evidence type="ECO:0000256" key="4">
    <source>
        <dbReference type="ARBA" id="ARBA00022691"/>
    </source>
</evidence>
<dbReference type="Proteomes" id="UP000054266">
    <property type="component" value="Unassembled WGS sequence"/>
</dbReference>
<comment type="similarity">
    <text evidence="1">Belongs to the methyltransferase superfamily.</text>
</comment>
<dbReference type="GO" id="GO:0032259">
    <property type="term" value="P:methylation"/>
    <property type="evidence" value="ECO:0007669"/>
    <property type="project" value="UniProtKB-KW"/>
</dbReference>
<dbReference type="CDD" id="cd02440">
    <property type="entry name" value="AdoMet_MTases"/>
    <property type="match status" value="1"/>
</dbReference>
<evidence type="ECO:0000256" key="2">
    <source>
        <dbReference type="ARBA" id="ARBA00022603"/>
    </source>
</evidence>
<dbReference type="InterPro" id="IPR051052">
    <property type="entry name" value="Diverse_substrate_MTase"/>
</dbReference>
<gene>
    <name evidence="6" type="ORF">PV04_00195</name>
</gene>
<dbReference type="HOGENOM" id="CLU_049344_4_0_1"/>
<dbReference type="SUPFAM" id="SSF53335">
    <property type="entry name" value="S-adenosyl-L-methionine-dependent methyltransferases"/>
    <property type="match status" value="1"/>
</dbReference>